<feature type="transmembrane region" description="Helical" evidence="7">
    <location>
        <begin position="127"/>
        <end position="151"/>
    </location>
</feature>
<evidence type="ECO:0000256" key="3">
    <source>
        <dbReference type="ARBA" id="ARBA00022692"/>
    </source>
</evidence>
<organism evidence="8 9">
    <name type="scientific">Paraburkholderia caffeinitolerans</name>
    <dbReference type="NCBI Taxonomy" id="1723730"/>
    <lineage>
        <taxon>Bacteria</taxon>
        <taxon>Pseudomonadati</taxon>
        <taxon>Pseudomonadota</taxon>
        <taxon>Betaproteobacteria</taxon>
        <taxon>Burkholderiales</taxon>
        <taxon>Burkholderiaceae</taxon>
        <taxon>Paraburkholderia</taxon>
    </lineage>
</organism>
<dbReference type="RefSeq" id="WP_175194726.1">
    <property type="nucleotide sequence ID" value="NZ_CADIKL010000006.1"/>
</dbReference>
<feature type="transmembrane region" description="Helical" evidence="7">
    <location>
        <begin position="322"/>
        <end position="348"/>
    </location>
</feature>
<evidence type="ECO:0000313" key="9">
    <source>
        <dbReference type="Proteomes" id="UP000494119"/>
    </source>
</evidence>
<accession>A0A6J5FSH3</accession>
<evidence type="ECO:0000256" key="2">
    <source>
        <dbReference type="ARBA" id="ARBA00022448"/>
    </source>
</evidence>
<feature type="transmembrane region" description="Helical" evidence="7">
    <location>
        <begin position="189"/>
        <end position="211"/>
    </location>
</feature>
<keyword evidence="4" id="KW-0769">Symport</keyword>
<evidence type="ECO:0000256" key="5">
    <source>
        <dbReference type="ARBA" id="ARBA00022989"/>
    </source>
</evidence>
<feature type="transmembrane region" description="Helical" evidence="7">
    <location>
        <begin position="430"/>
        <end position="454"/>
    </location>
</feature>
<evidence type="ECO:0000256" key="1">
    <source>
        <dbReference type="ARBA" id="ARBA00004141"/>
    </source>
</evidence>
<feature type="transmembrane region" description="Helical" evidence="7">
    <location>
        <begin position="46"/>
        <end position="66"/>
    </location>
</feature>
<evidence type="ECO:0000256" key="6">
    <source>
        <dbReference type="ARBA" id="ARBA00023136"/>
    </source>
</evidence>
<dbReference type="AlphaFoldDB" id="A0A6J5FSH3"/>
<dbReference type="GO" id="GO:0015293">
    <property type="term" value="F:symporter activity"/>
    <property type="evidence" value="ECO:0007669"/>
    <property type="project" value="UniProtKB-KW"/>
</dbReference>
<dbReference type="GO" id="GO:0005384">
    <property type="term" value="F:manganese ion transmembrane transporter activity"/>
    <property type="evidence" value="ECO:0007669"/>
    <property type="project" value="TreeGrafter"/>
</dbReference>
<dbReference type="PANTHER" id="PTHR11706">
    <property type="entry name" value="SOLUTE CARRIER PROTEIN FAMILY 11 MEMBER"/>
    <property type="match status" value="1"/>
</dbReference>
<dbReference type="InterPro" id="IPR001046">
    <property type="entry name" value="NRAMP_fam"/>
</dbReference>
<comment type="subcellular location">
    <subcellularLocation>
        <location evidence="1">Membrane</location>
        <topology evidence="1">Multi-pass membrane protein</topology>
    </subcellularLocation>
</comment>
<name>A0A6J5FSH3_9BURK</name>
<reference evidence="8 9" key="1">
    <citation type="submission" date="2020-04" db="EMBL/GenBank/DDBJ databases">
        <authorList>
            <person name="De Canck E."/>
        </authorList>
    </citation>
    <scope>NUCLEOTIDE SEQUENCE [LARGE SCALE GENOMIC DNA]</scope>
    <source>
        <strain evidence="8 9">LMG 28688</strain>
    </source>
</reference>
<dbReference type="EMBL" id="CADIKL010000006">
    <property type="protein sequence ID" value="CAB3783725.1"/>
    <property type="molecule type" value="Genomic_DNA"/>
</dbReference>
<dbReference type="Proteomes" id="UP000494119">
    <property type="component" value="Unassembled WGS sequence"/>
</dbReference>
<feature type="transmembrane region" description="Helical" evidence="7">
    <location>
        <begin position="271"/>
        <end position="295"/>
    </location>
</feature>
<keyword evidence="6 7" id="KW-0472">Membrane</keyword>
<dbReference type="Pfam" id="PF01566">
    <property type="entry name" value="Nramp"/>
    <property type="match status" value="1"/>
</dbReference>
<keyword evidence="9" id="KW-1185">Reference proteome</keyword>
<protein>
    <submittedName>
        <fullName evidence="8">Divalent metal cation transporter MntH</fullName>
    </submittedName>
</protein>
<gene>
    <name evidence="8" type="primary">mntH_1</name>
    <name evidence="8" type="ORF">LMG28688_01706</name>
</gene>
<evidence type="ECO:0000256" key="7">
    <source>
        <dbReference type="SAM" id="Phobius"/>
    </source>
</evidence>
<sequence>MSTPTNFTQANVSPPRSAVLDEARLGDIKGALGTISHYDLAPRSGWWARLRTLLAILGPGLIVMVGDNDAGAFGTYTQAGQNYGTTLLWTLLLLVPVLYVNQEMVLRLGAVTGVGHARLIFERFGKFWGAFSVIDLFILNALTIVTEFIGITFVLDFFGIPKVMGVCIAATLTMAAVSTGDFKRFERFAIVLCLLSLLLVPVLVTIHPPVGQMTRDFFIPGWPAHSKLSDVMLLVIGIVGTTVAPWQLFFQQSYVIDKRITPRFMKYEKADLWIGIFFVLIGGVAMIAFCSQLFAGKPEFGNFTDAGGVIAGLEKYAGHTSAVLFALALFDAAIIGAAAVSLSTAYAIGDVFKIRHSLHRGVSDAKGFYLVYFGIVAAAAAIVLIPGSPLGLLTEAVQTLAGVLLPSATVFLLLLCNDRAVLGPWVNSKALNLFTGAVVWVLVMLSIVLTASVMYPDMSGETIIDILAAGTLLAVAGHAAVLAWRWLRGESAPAVQSWPEGARDMWRMPPLAELPPPNLTLAKRVWMSVLRGYLLIAVILVIVKVVQMTLMH</sequence>
<keyword evidence="3 7" id="KW-0812">Transmembrane</keyword>
<keyword evidence="2" id="KW-0813">Transport</keyword>
<feature type="transmembrane region" description="Helical" evidence="7">
    <location>
        <begin position="369"/>
        <end position="387"/>
    </location>
</feature>
<dbReference type="GO" id="GO:0005886">
    <property type="term" value="C:plasma membrane"/>
    <property type="evidence" value="ECO:0007669"/>
    <property type="project" value="TreeGrafter"/>
</dbReference>
<feature type="transmembrane region" description="Helical" evidence="7">
    <location>
        <begin position="86"/>
        <end position="106"/>
    </location>
</feature>
<feature type="transmembrane region" description="Helical" evidence="7">
    <location>
        <begin position="157"/>
        <end position="177"/>
    </location>
</feature>
<dbReference type="GO" id="GO:0034755">
    <property type="term" value="P:iron ion transmembrane transport"/>
    <property type="evidence" value="ECO:0007669"/>
    <property type="project" value="TreeGrafter"/>
</dbReference>
<feature type="transmembrane region" description="Helical" evidence="7">
    <location>
        <begin position="399"/>
        <end position="418"/>
    </location>
</feature>
<keyword evidence="5 7" id="KW-1133">Transmembrane helix</keyword>
<feature type="transmembrane region" description="Helical" evidence="7">
    <location>
        <begin position="466"/>
        <end position="487"/>
    </location>
</feature>
<feature type="transmembrane region" description="Helical" evidence="7">
    <location>
        <begin position="532"/>
        <end position="550"/>
    </location>
</feature>
<dbReference type="GO" id="GO:0015086">
    <property type="term" value="F:cadmium ion transmembrane transporter activity"/>
    <property type="evidence" value="ECO:0007669"/>
    <property type="project" value="TreeGrafter"/>
</dbReference>
<proteinExistence type="predicted"/>
<dbReference type="PANTHER" id="PTHR11706:SF33">
    <property type="entry name" value="NATURAL RESISTANCE-ASSOCIATED MACROPHAGE PROTEIN 2"/>
    <property type="match status" value="1"/>
</dbReference>
<evidence type="ECO:0000256" key="4">
    <source>
        <dbReference type="ARBA" id="ARBA00022847"/>
    </source>
</evidence>
<feature type="transmembrane region" description="Helical" evidence="7">
    <location>
        <begin position="231"/>
        <end position="250"/>
    </location>
</feature>
<evidence type="ECO:0000313" key="8">
    <source>
        <dbReference type="EMBL" id="CAB3783725.1"/>
    </source>
</evidence>